<keyword evidence="6" id="KW-1185">Reference proteome</keyword>
<comment type="similarity">
    <text evidence="1">Belongs to the acetyl-CoA hydrolase/transferase family.</text>
</comment>
<evidence type="ECO:0000259" key="4">
    <source>
        <dbReference type="Pfam" id="PF13336"/>
    </source>
</evidence>
<dbReference type="InterPro" id="IPR037171">
    <property type="entry name" value="NagB/RpiA_transferase-like"/>
</dbReference>
<name>A0ABQ2LUU3_9MICC</name>
<dbReference type="RefSeq" id="WP_188805251.1">
    <property type="nucleotide sequence ID" value="NZ_BAAAOU010000004.1"/>
</dbReference>
<dbReference type="EMBL" id="BMLQ01000003">
    <property type="protein sequence ID" value="GGO43604.1"/>
    <property type="molecule type" value="Genomic_DNA"/>
</dbReference>
<evidence type="ECO:0000256" key="1">
    <source>
        <dbReference type="ARBA" id="ARBA00009632"/>
    </source>
</evidence>
<evidence type="ECO:0000256" key="2">
    <source>
        <dbReference type="ARBA" id="ARBA00022679"/>
    </source>
</evidence>
<dbReference type="InterPro" id="IPR038460">
    <property type="entry name" value="AcetylCoA_hyd_C_sf"/>
</dbReference>
<dbReference type="InterPro" id="IPR003702">
    <property type="entry name" value="ActCoA_hydro_N"/>
</dbReference>
<dbReference type="Gene3D" id="3.40.1080.10">
    <property type="entry name" value="Glutaconate Coenzyme A-transferase"/>
    <property type="match status" value="1"/>
</dbReference>
<feature type="domain" description="Acetyl-CoA hydrolase/transferase N-terminal" evidence="3">
    <location>
        <begin position="82"/>
        <end position="160"/>
    </location>
</feature>
<dbReference type="PANTHER" id="PTHR21432:SF20">
    <property type="entry name" value="ACETYL-COA HYDROLASE"/>
    <property type="match status" value="1"/>
</dbReference>
<feature type="domain" description="Acetyl-CoA hydrolase/transferase C-terminal" evidence="4">
    <location>
        <begin position="289"/>
        <end position="424"/>
    </location>
</feature>
<keyword evidence="5" id="KW-0378">Hydrolase</keyword>
<accession>A0ABQ2LUU3</accession>
<dbReference type="InterPro" id="IPR026888">
    <property type="entry name" value="AcetylCoA_hyd_C"/>
</dbReference>
<organism evidence="5 6">
    <name type="scientific">Citricoccus zhacaiensis</name>
    <dbReference type="NCBI Taxonomy" id="489142"/>
    <lineage>
        <taxon>Bacteria</taxon>
        <taxon>Bacillati</taxon>
        <taxon>Actinomycetota</taxon>
        <taxon>Actinomycetes</taxon>
        <taxon>Micrococcales</taxon>
        <taxon>Micrococcaceae</taxon>
        <taxon>Citricoccus</taxon>
    </lineage>
</organism>
<dbReference type="GO" id="GO:0016787">
    <property type="term" value="F:hydrolase activity"/>
    <property type="evidence" value="ECO:0007669"/>
    <property type="project" value="UniProtKB-KW"/>
</dbReference>
<evidence type="ECO:0000259" key="3">
    <source>
        <dbReference type="Pfam" id="PF02550"/>
    </source>
</evidence>
<dbReference type="SUPFAM" id="SSF100950">
    <property type="entry name" value="NagB/RpiA/CoA transferase-like"/>
    <property type="match status" value="2"/>
</dbReference>
<dbReference type="Pfam" id="PF13336">
    <property type="entry name" value="AcetylCoA_hyd_C"/>
    <property type="match status" value="1"/>
</dbReference>
<dbReference type="Gene3D" id="3.40.1080.20">
    <property type="entry name" value="Acetyl-CoA hydrolase/transferase C-terminal domain"/>
    <property type="match status" value="1"/>
</dbReference>
<gene>
    <name evidence="5" type="ORF">GCM10010977_12130</name>
</gene>
<dbReference type="PANTHER" id="PTHR21432">
    <property type="entry name" value="ACETYL-COA HYDROLASE-RELATED"/>
    <property type="match status" value="1"/>
</dbReference>
<sequence>MARIDFSALLAEASASGAVPGVWWGQGAGEPMSLVDALLDALADPDSALDRVRAFSGLSLNERLGRDLPAGLEMESYGALGQLRKVAAAGRLEVVPANYSALPRLFAQGRLPSDVGMVQVSPPNRNGEVSLGVAVDYFGDAIGSTRMLIAEINHAMPFLEDSPRLPLSAFAATVDVDRPLAEMGHRAPDEVDLAIAGHVAGLIEDGSTLQIGVGTLPNAVLRALSGHRDLGFHSGMVTDGVLDLIESGVATGARKEIDTGVAVTGSALGSAGLYRRLGEKQGRRQDGGLDVSFRPASYTHDPAVLSRLGSLVSINSALEVDLSGQVGSERVGGRFLGAIGGQADFSRAAALTGARSIIALRSTSRGVSTIRPELDGGLVATARADVDVVVTEHGAAVLTGLTERARARALIGIAAEEHRDGLTRAGCIQTTEKNQTTQEVPA</sequence>
<dbReference type="Proteomes" id="UP000642509">
    <property type="component" value="Unassembled WGS sequence"/>
</dbReference>
<proteinExistence type="inferred from homology"/>
<dbReference type="InterPro" id="IPR046433">
    <property type="entry name" value="ActCoA_hydro"/>
</dbReference>
<evidence type="ECO:0000313" key="5">
    <source>
        <dbReference type="EMBL" id="GGO43604.1"/>
    </source>
</evidence>
<dbReference type="Pfam" id="PF02550">
    <property type="entry name" value="AcetylCoA_hydro"/>
    <property type="match status" value="1"/>
</dbReference>
<evidence type="ECO:0000313" key="6">
    <source>
        <dbReference type="Proteomes" id="UP000642509"/>
    </source>
</evidence>
<comment type="caution">
    <text evidence="5">The sequence shown here is derived from an EMBL/GenBank/DDBJ whole genome shotgun (WGS) entry which is preliminary data.</text>
</comment>
<dbReference type="Gene3D" id="3.30.750.70">
    <property type="entry name" value="4-hydroxybutyrate coenzyme like domains"/>
    <property type="match status" value="1"/>
</dbReference>
<keyword evidence="2" id="KW-0808">Transferase</keyword>
<reference evidence="6" key="1">
    <citation type="journal article" date="2019" name="Int. J. Syst. Evol. Microbiol.">
        <title>The Global Catalogue of Microorganisms (GCM) 10K type strain sequencing project: providing services to taxonomists for standard genome sequencing and annotation.</title>
        <authorList>
            <consortium name="The Broad Institute Genomics Platform"/>
            <consortium name="The Broad Institute Genome Sequencing Center for Infectious Disease"/>
            <person name="Wu L."/>
            <person name="Ma J."/>
        </authorList>
    </citation>
    <scope>NUCLEOTIDE SEQUENCE [LARGE SCALE GENOMIC DNA]</scope>
    <source>
        <strain evidence="6">CGMCC 1.7064</strain>
    </source>
</reference>
<protein>
    <submittedName>
        <fullName evidence="5">Acetyl-CoA hydrolase</fullName>
    </submittedName>
</protein>